<name>X0V1A0_9ZZZZ</name>
<evidence type="ECO:0000259" key="1">
    <source>
        <dbReference type="Pfam" id="PF14399"/>
    </source>
</evidence>
<feature type="domain" description="Butirosin biosynthesis protein H N-terminal" evidence="1">
    <location>
        <begin position="1"/>
        <end position="59"/>
    </location>
</feature>
<proteinExistence type="predicted"/>
<evidence type="ECO:0000259" key="2">
    <source>
        <dbReference type="Pfam" id="PF16169"/>
    </source>
</evidence>
<dbReference type="InterPro" id="IPR032369">
    <property type="entry name" value="DUF4872"/>
</dbReference>
<dbReference type="InterPro" id="IPR026935">
    <property type="entry name" value="BtrH_N"/>
</dbReference>
<feature type="non-terminal residue" evidence="3">
    <location>
        <position position="1"/>
    </location>
</feature>
<organism evidence="3">
    <name type="scientific">marine sediment metagenome</name>
    <dbReference type="NCBI Taxonomy" id="412755"/>
    <lineage>
        <taxon>unclassified sequences</taxon>
        <taxon>metagenomes</taxon>
        <taxon>ecological metagenomes</taxon>
    </lineage>
</organism>
<reference evidence="3" key="1">
    <citation type="journal article" date="2014" name="Front. Microbiol.">
        <title>High frequency of phylogenetically diverse reductive dehalogenase-homologous genes in deep subseafloor sedimentary metagenomes.</title>
        <authorList>
            <person name="Kawai M."/>
            <person name="Futagami T."/>
            <person name="Toyoda A."/>
            <person name="Takaki Y."/>
            <person name="Nishi S."/>
            <person name="Hori S."/>
            <person name="Arai W."/>
            <person name="Tsubouchi T."/>
            <person name="Morono Y."/>
            <person name="Uchiyama I."/>
            <person name="Ito T."/>
            <person name="Fujiyama A."/>
            <person name="Inagaki F."/>
            <person name="Takami H."/>
        </authorList>
    </citation>
    <scope>NUCLEOTIDE SEQUENCE</scope>
    <source>
        <strain evidence="3">Expedition CK06-06</strain>
    </source>
</reference>
<protein>
    <recommendedName>
        <fullName evidence="4">DUF4872 domain-containing protein</fullName>
    </recommendedName>
</protein>
<feature type="non-terminal residue" evidence="3">
    <location>
        <position position="272"/>
    </location>
</feature>
<gene>
    <name evidence="3" type="ORF">S01H1_33548</name>
</gene>
<evidence type="ECO:0000313" key="3">
    <source>
        <dbReference type="EMBL" id="GAG11874.1"/>
    </source>
</evidence>
<dbReference type="AlphaFoldDB" id="X0V1A0"/>
<comment type="caution">
    <text evidence="3">The sequence shown here is derived from an EMBL/GenBank/DDBJ whole genome shotgun (WGS) entry which is preliminary data.</text>
</comment>
<dbReference type="Pfam" id="PF14399">
    <property type="entry name" value="BtrH_N"/>
    <property type="match status" value="1"/>
</dbReference>
<accession>X0V1A0</accession>
<evidence type="ECO:0008006" key="4">
    <source>
        <dbReference type="Google" id="ProtNLM"/>
    </source>
</evidence>
<feature type="domain" description="DUF4872" evidence="2">
    <location>
        <begin position="71"/>
        <end position="272"/>
    </location>
</feature>
<sequence>DKAWEESKNMLKQNQPLILKVDLGYLPYFEEEGDIHFGGHTITLAGYDDETGITYIGDTDHEGFQEIFIEKLKEARSSEHGPKFMHPNNAQFSMTRRLDGKRPPLAAGVKVAIQKVVNNMLRPSVNSNGIQGLKQFANSIPLWKDKLQGETKDAHGISVSRARLMFELLHGYIETWGTGGASFRNLYSQFLEELISHPEVRGGPKAWNVKDIRIVEDSIPIINESAKYWTIIAETLHKATEVYKNNCMEKVDLGKLQEHALLILDREEKLFK</sequence>
<dbReference type="EMBL" id="BARS01020836">
    <property type="protein sequence ID" value="GAG11874.1"/>
    <property type="molecule type" value="Genomic_DNA"/>
</dbReference>
<dbReference type="Pfam" id="PF16169">
    <property type="entry name" value="DUF4872"/>
    <property type="match status" value="1"/>
</dbReference>